<evidence type="ECO:0000256" key="1">
    <source>
        <dbReference type="SAM" id="MobiDB-lite"/>
    </source>
</evidence>
<dbReference type="Pfam" id="PF04314">
    <property type="entry name" value="PCuAC"/>
    <property type="match status" value="1"/>
</dbReference>
<proteinExistence type="predicted"/>
<name>A0A3S0ENW3_9SPHN</name>
<dbReference type="InterPro" id="IPR007410">
    <property type="entry name" value="LpqE-like"/>
</dbReference>
<dbReference type="InterPro" id="IPR036182">
    <property type="entry name" value="PCuAC_sf"/>
</dbReference>
<dbReference type="PANTHER" id="PTHR36302">
    <property type="entry name" value="BLR7088 PROTEIN"/>
    <property type="match status" value="1"/>
</dbReference>
<dbReference type="SUPFAM" id="SSF110087">
    <property type="entry name" value="DR1885-like metal-binding protein"/>
    <property type="match status" value="1"/>
</dbReference>
<gene>
    <name evidence="2" type="ORF">HMF7854_14020</name>
</gene>
<organism evidence="2 3">
    <name type="scientific">Sphingomonas ginkgonis</name>
    <dbReference type="NCBI Taxonomy" id="2315330"/>
    <lineage>
        <taxon>Bacteria</taxon>
        <taxon>Pseudomonadati</taxon>
        <taxon>Pseudomonadota</taxon>
        <taxon>Alphaproteobacteria</taxon>
        <taxon>Sphingomonadales</taxon>
        <taxon>Sphingomonadaceae</taxon>
        <taxon>Sphingomonas</taxon>
    </lineage>
</organism>
<dbReference type="OrthoDB" id="9796962at2"/>
<evidence type="ECO:0000313" key="3">
    <source>
        <dbReference type="Proteomes" id="UP000274661"/>
    </source>
</evidence>
<dbReference type="Proteomes" id="UP000274661">
    <property type="component" value="Unassembled WGS sequence"/>
</dbReference>
<dbReference type="EMBL" id="RWJF01000001">
    <property type="protein sequence ID" value="RST31827.1"/>
    <property type="molecule type" value="Genomic_DNA"/>
</dbReference>
<evidence type="ECO:0000313" key="2">
    <source>
        <dbReference type="EMBL" id="RST31827.1"/>
    </source>
</evidence>
<comment type="caution">
    <text evidence="2">The sequence shown here is derived from an EMBL/GenBank/DDBJ whole genome shotgun (WGS) entry which is preliminary data.</text>
</comment>
<dbReference type="AlphaFoldDB" id="A0A3S0ENW3"/>
<dbReference type="InterPro" id="IPR058248">
    <property type="entry name" value="Lxx211020-like"/>
</dbReference>
<sequence length="172" mass="17358">MTCASLLPSTGGLPRVRRRPMPTIRRTLPALLAALLAAGCGPKPGTVAVEQAWTRETAPGQSMAAVYFTISNDGAEDRLLAPTVVAPAGARASLHTGSMAGGVMRMRPAADGIAVPEGTTRLAPGGAHVMIEGLPGPLKAGGQLRLQLRFRVAGTRAVSVPVLPAGSAGPAA</sequence>
<dbReference type="Gene3D" id="2.60.40.1890">
    <property type="entry name" value="PCu(A)C copper chaperone"/>
    <property type="match status" value="1"/>
</dbReference>
<feature type="region of interest" description="Disordered" evidence="1">
    <location>
        <begin position="1"/>
        <end position="20"/>
    </location>
</feature>
<accession>A0A3S0ENW3</accession>
<keyword evidence="3" id="KW-1185">Reference proteome</keyword>
<reference evidence="2 3" key="1">
    <citation type="submission" date="2018-12" db="EMBL/GenBank/DDBJ databases">
        <title>Sphingomonas sp. HMF7854 Genome sequencing and assembly.</title>
        <authorList>
            <person name="Cha I."/>
            <person name="Kang H."/>
            <person name="Kim H."/>
            <person name="Kang J."/>
            <person name="Joh K."/>
        </authorList>
    </citation>
    <scope>NUCLEOTIDE SEQUENCE [LARGE SCALE GENOMIC DNA]</scope>
    <source>
        <strain evidence="2 3">HMF7854</strain>
    </source>
</reference>
<protein>
    <submittedName>
        <fullName evidence="2">Copper chaperone PCu(A)C</fullName>
    </submittedName>
</protein>
<dbReference type="PANTHER" id="PTHR36302:SF1">
    <property type="entry name" value="COPPER CHAPERONE PCU(A)C"/>
    <property type="match status" value="1"/>
</dbReference>